<dbReference type="Pfam" id="PF11412">
    <property type="entry name" value="DsbD_N"/>
    <property type="match status" value="1"/>
</dbReference>
<dbReference type="InterPro" id="IPR028250">
    <property type="entry name" value="DsbDN"/>
</dbReference>
<feature type="domain" description="Thiol:disulfide interchange protein DsbD N-terminal" evidence="1">
    <location>
        <begin position="2"/>
        <end position="98"/>
    </location>
</feature>
<dbReference type="Proteomes" id="UP000187266">
    <property type="component" value="Chromosome"/>
</dbReference>
<dbReference type="AlphaFoldDB" id="A0A1U7DM34"/>
<keyword evidence="3" id="KW-1185">Reference proteome</keyword>
<evidence type="ECO:0000313" key="3">
    <source>
        <dbReference type="Proteomes" id="UP000187266"/>
    </source>
</evidence>
<protein>
    <recommendedName>
        <fullName evidence="1">Thiol:disulfide interchange protein DsbD N-terminal domain-containing protein</fullName>
    </recommendedName>
</protein>
<name>A0A1U7DM34_9RHOB</name>
<accession>A0A1U7DM34</accession>
<evidence type="ECO:0000313" key="2">
    <source>
        <dbReference type="EMBL" id="APX91040.1"/>
    </source>
</evidence>
<sequence length="248" mass="26840">MAALRLEMKPGWKTYWRAPGEAGIPPQLDWTGSDNLEATRILWPTPSVIFSNGRRSIGYRDSVVLPIVIAPKDAGKPVRLEGMLQAGICGTVCVPMQFQLSGELTGETAEPVPLIEAAMRYRPVSGAAAGVKNLRCRTHPSEDGLVVEARMQLPRGPSDEVVVFEYDDPDLWIASASVIRKGRELTAVSTFMVQPGSGDETGTALGPKPEPAHVDLSRLRLTILGKDRAIDLNGCPEARSLSTILRSE</sequence>
<reference evidence="2 3" key="1">
    <citation type="submission" date="2017-01" db="EMBL/GenBank/DDBJ databases">
        <title>Genomic analysis of Xuhuaishuia manganoxidans DY6-4.</title>
        <authorList>
            <person name="Wang X."/>
        </authorList>
    </citation>
    <scope>NUCLEOTIDE SEQUENCE [LARGE SCALE GENOMIC DNA]</scope>
    <source>
        <strain evidence="2 3">DY6-4</strain>
    </source>
</reference>
<evidence type="ECO:0000259" key="1">
    <source>
        <dbReference type="Pfam" id="PF11412"/>
    </source>
</evidence>
<proteinExistence type="predicted"/>
<dbReference type="EMBL" id="CP019124">
    <property type="protein sequence ID" value="APX91040.1"/>
    <property type="molecule type" value="Genomic_DNA"/>
</dbReference>
<gene>
    <name evidence="2" type="ORF">BV394_07465</name>
</gene>
<organism evidence="2 3">
    <name type="scientific">Brevirhabdus pacifica</name>
    <dbReference type="NCBI Taxonomy" id="1267768"/>
    <lineage>
        <taxon>Bacteria</taxon>
        <taxon>Pseudomonadati</taxon>
        <taxon>Pseudomonadota</taxon>
        <taxon>Alphaproteobacteria</taxon>
        <taxon>Rhodobacterales</taxon>
        <taxon>Paracoccaceae</taxon>
        <taxon>Brevirhabdus</taxon>
    </lineage>
</organism>
<dbReference type="STRING" id="1267768.BV394_07465"/>